<organism evidence="1 2">
    <name type="scientific">Dunaliella salina</name>
    <name type="common">Green alga</name>
    <name type="synonym">Protococcus salinus</name>
    <dbReference type="NCBI Taxonomy" id="3046"/>
    <lineage>
        <taxon>Eukaryota</taxon>
        <taxon>Viridiplantae</taxon>
        <taxon>Chlorophyta</taxon>
        <taxon>core chlorophytes</taxon>
        <taxon>Chlorophyceae</taxon>
        <taxon>CS clade</taxon>
        <taxon>Chlamydomonadales</taxon>
        <taxon>Dunaliellaceae</taxon>
        <taxon>Dunaliella</taxon>
    </lineage>
</organism>
<proteinExistence type="predicted"/>
<reference evidence="1" key="1">
    <citation type="submission" date="2017-08" db="EMBL/GenBank/DDBJ databases">
        <authorList>
            <person name="Polle J.E."/>
            <person name="Barry K."/>
            <person name="Cushman J."/>
            <person name="Schmutz J."/>
            <person name="Tran D."/>
            <person name="Hathwaick L.T."/>
            <person name="Yim W.C."/>
            <person name="Jenkins J."/>
            <person name="Mckie-Krisberg Z.M."/>
            <person name="Prochnik S."/>
            <person name="Lindquist E."/>
            <person name="Dockter R.B."/>
            <person name="Adam C."/>
            <person name="Molina H."/>
            <person name="Bunkerborg J."/>
            <person name="Jin E."/>
            <person name="Buchheim M."/>
            <person name="Magnuson J."/>
        </authorList>
    </citation>
    <scope>NUCLEOTIDE SEQUENCE</scope>
    <source>
        <strain evidence="1">CCAP 19/18</strain>
    </source>
</reference>
<sequence>GGDLPPAAQVFLSLFNGLDCNREALPLLGERLLVVRQGPDAIYAVGSRRNLNCGVLHLPHIGVLIATWDRSTPVQSAVTALEASAHRLRQL</sequence>
<keyword evidence="2" id="KW-1185">Reference proteome</keyword>
<accession>A0ABQ7FZP5</accession>
<protein>
    <recommendedName>
        <fullName evidence="3">IclR family transcriptional regulator</fullName>
    </recommendedName>
</protein>
<comment type="caution">
    <text evidence="1">The sequence shown here is derived from an EMBL/GenBank/DDBJ whole genome shotgun (WGS) entry which is preliminary data.</text>
</comment>
<name>A0ABQ7FZP5_DUNSA</name>
<dbReference type="EMBL" id="MU070416">
    <property type="protein sequence ID" value="KAF5827827.1"/>
    <property type="molecule type" value="Genomic_DNA"/>
</dbReference>
<gene>
    <name evidence="1" type="ORF">DUNSADRAFT_18681</name>
</gene>
<evidence type="ECO:0008006" key="3">
    <source>
        <dbReference type="Google" id="ProtNLM"/>
    </source>
</evidence>
<evidence type="ECO:0000313" key="2">
    <source>
        <dbReference type="Proteomes" id="UP000815325"/>
    </source>
</evidence>
<feature type="non-terminal residue" evidence="1">
    <location>
        <position position="1"/>
    </location>
</feature>
<dbReference type="Proteomes" id="UP000815325">
    <property type="component" value="Unassembled WGS sequence"/>
</dbReference>
<evidence type="ECO:0000313" key="1">
    <source>
        <dbReference type="EMBL" id="KAF5827827.1"/>
    </source>
</evidence>